<organism evidence="2 3">
    <name type="scientific">Candidatus Falkowbacteria bacterium RIFOXYC2_FULL_36_12</name>
    <dbReference type="NCBI Taxonomy" id="1798002"/>
    <lineage>
        <taxon>Bacteria</taxon>
        <taxon>Candidatus Falkowiibacteriota</taxon>
    </lineage>
</organism>
<sequence>MEGKTHFENLEPDVEEVIEDDEDILDDDEKKELKITPNSENRFEKQPEFQPEKEVKKNNKLWLFLGMAVLLSLIIIGLWFVFYNNENNKFEPNQNLAVDIVQEENVNQTKIEYFSFLDQDKFYSVKIPENWFLARIEQGFRLNESAENSNKLIEFQLVEYSDELDTYLTQIAEVGEFELAEKSRIISAGLQGRKVKFVKEDLNGYIVVLKKNNNVAVFYLNSEDEKYQDILTEISRSFVLFDEGNLKNEENQVFDLMVTYNKDFDVNENDLGFEIKYNDEKIGEIKAVSSEKTIGQYRDDIINSDNFKLIDEYSVSIDDRMFFVSLGSQFEIRKKLYLIKNEGSMWEIWLDNMNFEAGFEQMISTLKINN</sequence>
<gene>
    <name evidence="2" type="ORF">A2478_03055</name>
</gene>
<reference evidence="2 3" key="1">
    <citation type="journal article" date="2016" name="Nat. Commun.">
        <title>Thousands of microbial genomes shed light on interconnected biogeochemical processes in an aquifer system.</title>
        <authorList>
            <person name="Anantharaman K."/>
            <person name="Brown C.T."/>
            <person name="Hug L.A."/>
            <person name="Sharon I."/>
            <person name="Castelle C.J."/>
            <person name="Probst A.J."/>
            <person name="Thomas B.C."/>
            <person name="Singh A."/>
            <person name="Wilkins M.J."/>
            <person name="Karaoz U."/>
            <person name="Brodie E.L."/>
            <person name="Williams K.H."/>
            <person name="Hubbard S.S."/>
            <person name="Banfield J.F."/>
        </authorList>
    </citation>
    <scope>NUCLEOTIDE SEQUENCE [LARGE SCALE GENOMIC DNA]</scope>
</reference>
<evidence type="ECO:0000313" key="3">
    <source>
        <dbReference type="Proteomes" id="UP000179001"/>
    </source>
</evidence>
<keyword evidence="1" id="KW-0812">Transmembrane</keyword>
<evidence type="ECO:0000256" key="1">
    <source>
        <dbReference type="SAM" id="Phobius"/>
    </source>
</evidence>
<keyword evidence="1" id="KW-1133">Transmembrane helix</keyword>
<dbReference type="EMBL" id="MFGJ01000006">
    <property type="protein sequence ID" value="OGF32279.1"/>
    <property type="molecule type" value="Genomic_DNA"/>
</dbReference>
<dbReference type="AlphaFoldDB" id="A0A1F5T032"/>
<name>A0A1F5T032_9BACT</name>
<dbReference type="Proteomes" id="UP000179001">
    <property type="component" value="Unassembled WGS sequence"/>
</dbReference>
<feature type="transmembrane region" description="Helical" evidence="1">
    <location>
        <begin position="61"/>
        <end position="82"/>
    </location>
</feature>
<proteinExistence type="predicted"/>
<comment type="caution">
    <text evidence="2">The sequence shown here is derived from an EMBL/GenBank/DDBJ whole genome shotgun (WGS) entry which is preliminary data.</text>
</comment>
<protein>
    <submittedName>
        <fullName evidence="2">Uncharacterized protein</fullName>
    </submittedName>
</protein>
<dbReference type="STRING" id="1798002.A2478_03055"/>
<evidence type="ECO:0000313" key="2">
    <source>
        <dbReference type="EMBL" id="OGF32279.1"/>
    </source>
</evidence>
<accession>A0A1F5T032</accession>
<keyword evidence="1" id="KW-0472">Membrane</keyword>